<gene>
    <name evidence="6" type="ORF">SAMN06295900_11366</name>
</gene>
<dbReference type="InterPro" id="IPR036388">
    <property type="entry name" value="WH-like_DNA-bd_sf"/>
</dbReference>
<dbReference type="EMBL" id="FXAH01000013">
    <property type="protein sequence ID" value="SMF63062.1"/>
    <property type="molecule type" value="Genomic_DNA"/>
</dbReference>
<dbReference type="PROSITE" id="PS51078">
    <property type="entry name" value="ICLR_ED"/>
    <property type="match status" value="1"/>
</dbReference>
<dbReference type="STRING" id="28094.SAMN06295900_11366"/>
<dbReference type="GO" id="GO:0003677">
    <property type="term" value="F:DNA binding"/>
    <property type="evidence" value="ECO:0007669"/>
    <property type="project" value="UniProtKB-KW"/>
</dbReference>
<organism evidence="6 7">
    <name type="scientific">Trinickia caryophylli</name>
    <name type="common">Paraburkholderia caryophylli</name>
    <dbReference type="NCBI Taxonomy" id="28094"/>
    <lineage>
        <taxon>Bacteria</taxon>
        <taxon>Pseudomonadati</taxon>
        <taxon>Pseudomonadota</taxon>
        <taxon>Betaproteobacteria</taxon>
        <taxon>Burkholderiales</taxon>
        <taxon>Burkholderiaceae</taxon>
        <taxon>Trinickia</taxon>
    </lineage>
</organism>
<reference evidence="7" key="1">
    <citation type="submission" date="2017-04" db="EMBL/GenBank/DDBJ databases">
        <authorList>
            <person name="Varghese N."/>
            <person name="Submissions S."/>
        </authorList>
    </citation>
    <scope>NUCLEOTIDE SEQUENCE [LARGE SCALE GENOMIC DNA]</scope>
    <source>
        <strain evidence="7">Ballard 720</strain>
    </source>
</reference>
<dbReference type="InterPro" id="IPR014757">
    <property type="entry name" value="Tscrpt_reg_IclR_C"/>
</dbReference>
<dbReference type="InterPro" id="IPR029016">
    <property type="entry name" value="GAF-like_dom_sf"/>
</dbReference>
<evidence type="ECO:0000256" key="3">
    <source>
        <dbReference type="ARBA" id="ARBA00023163"/>
    </source>
</evidence>
<dbReference type="InterPro" id="IPR005471">
    <property type="entry name" value="Tscrpt_reg_IclR_N"/>
</dbReference>
<dbReference type="Gene3D" id="1.10.10.10">
    <property type="entry name" value="Winged helix-like DNA-binding domain superfamily/Winged helix DNA-binding domain"/>
    <property type="match status" value="1"/>
</dbReference>
<dbReference type="Pfam" id="PF09339">
    <property type="entry name" value="HTH_IclR"/>
    <property type="match status" value="1"/>
</dbReference>
<name>A0A1X7G2W4_TRICW</name>
<evidence type="ECO:0000259" key="5">
    <source>
        <dbReference type="PROSITE" id="PS51078"/>
    </source>
</evidence>
<evidence type="ECO:0000256" key="2">
    <source>
        <dbReference type="ARBA" id="ARBA00023125"/>
    </source>
</evidence>
<keyword evidence="3" id="KW-0804">Transcription</keyword>
<dbReference type="GeneID" id="95553206"/>
<dbReference type="Proteomes" id="UP000192911">
    <property type="component" value="Unassembled WGS sequence"/>
</dbReference>
<dbReference type="Pfam" id="PF01614">
    <property type="entry name" value="IclR_C"/>
    <property type="match status" value="1"/>
</dbReference>
<dbReference type="SUPFAM" id="SSF55781">
    <property type="entry name" value="GAF domain-like"/>
    <property type="match status" value="1"/>
</dbReference>
<accession>A0A1X7G2W4</accession>
<evidence type="ECO:0000256" key="4">
    <source>
        <dbReference type="SAM" id="MobiDB-lite"/>
    </source>
</evidence>
<dbReference type="SUPFAM" id="SSF46785">
    <property type="entry name" value="Winged helix' DNA-binding domain"/>
    <property type="match status" value="1"/>
</dbReference>
<evidence type="ECO:0000256" key="1">
    <source>
        <dbReference type="ARBA" id="ARBA00023015"/>
    </source>
</evidence>
<dbReference type="InterPro" id="IPR050707">
    <property type="entry name" value="HTH_MetabolicPath_Reg"/>
</dbReference>
<feature type="domain" description="IclR-ED" evidence="5">
    <location>
        <begin position="89"/>
        <end position="272"/>
    </location>
</feature>
<keyword evidence="2" id="KW-0238">DNA-binding</keyword>
<dbReference type="InterPro" id="IPR036390">
    <property type="entry name" value="WH_DNA-bd_sf"/>
</dbReference>
<sequence>MVTKRPAKEQAPEVQATKARKEQRGILSMEVGGRFLQHLADAGEPVTLAELSTLSGVPANQVFTYMVSLLRTGLVKRDSVTLRFEPGPLSLRLGLHALQRIPAVRNAMQPCADLAARLGQSVLLAAWADRGPTVLQSIEPAASLHAGIHVGTVMSLSHSTTGRVFAAYKRVPALATLIGADIGSQTPAGEHLTFEQFEPVLADIRKRGLARGEGLPIPGINSFSAPVFDANGEIVLVLTIFGVAGAFDVSWKGELATSLLETTRSLTERNAGSAASAQ</sequence>
<evidence type="ECO:0000313" key="7">
    <source>
        <dbReference type="Proteomes" id="UP000192911"/>
    </source>
</evidence>
<evidence type="ECO:0000313" key="6">
    <source>
        <dbReference type="EMBL" id="SMF63062.1"/>
    </source>
</evidence>
<dbReference type="RefSeq" id="WP_085229327.1">
    <property type="nucleotide sequence ID" value="NZ_BSQD01000007.1"/>
</dbReference>
<dbReference type="PANTHER" id="PTHR30136">
    <property type="entry name" value="HELIX-TURN-HELIX TRANSCRIPTIONAL REGULATOR, ICLR FAMILY"/>
    <property type="match status" value="1"/>
</dbReference>
<dbReference type="AlphaFoldDB" id="A0A1X7G2W4"/>
<dbReference type="SMART" id="SM00346">
    <property type="entry name" value="HTH_ICLR"/>
    <property type="match status" value="1"/>
</dbReference>
<feature type="compositionally biased region" description="Basic and acidic residues" evidence="4">
    <location>
        <begin position="1"/>
        <end position="11"/>
    </location>
</feature>
<dbReference type="PANTHER" id="PTHR30136:SF8">
    <property type="entry name" value="TRANSCRIPTIONAL REGULATORY PROTEIN"/>
    <property type="match status" value="1"/>
</dbReference>
<proteinExistence type="predicted"/>
<protein>
    <submittedName>
        <fullName evidence="6">Transcriptional regulator, IclR family</fullName>
    </submittedName>
</protein>
<dbReference type="OrthoDB" id="8524622at2"/>
<keyword evidence="7" id="KW-1185">Reference proteome</keyword>
<dbReference type="Gene3D" id="3.30.450.40">
    <property type="match status" value="1"/>
</dbReference>
<keyword evidence="1" id="KW-0805">Transcription regulation</keyword>
<dbReference type="GO" id="GO:0003700">
    <property type="term" value="F:DNA-binding transcription factor activity"/>
    <property type="evidence" value="ECO:0007669"/>
    <property type="project" value="TreeGrafter"/>
</dbReference>
<feature type="region of interest" description="Disordered" evidence="4">
    <location>
        <begin position="1"/>
        <end position="21"/>
    </location>
</feature>
<dbReference type="GO" id="GO:0045892">
    <property type="term" value="P:negative regulation of DNA-templated transcription"/>
    <property type="evidence" value="ECO:0007669"/>
    <property type="project" value="TreeGrafter"/>
</dbReference>